<dbReference type="EMBL" id="UINC01187865">
    <property type="protein sequence ID" value="SVE00809.1"/>
    <property type="molecule type" value="Genomic_DNA"/>
</dbReference>
<accession>A0A382ZZQ4</accession>
<sequence>VKHHYRVSFAILCLIGGGCAVEEDAGATGSLAMEGEVRLHNVRQLTSGGENAEAYWAFDGSQLIYQARKPD</sequence>
<name>A0A382ZZQ4_9ZZZZ</name>
<dbReference type="AlphaFoldDB" id="A0A382ZZQ4"/>
<proteinExistence type="predicted"/>
<reference evidence="1" key="1">
    <citation type="submission" date="2018-05" db="EMBL/GenBank/DDBJ databases">
        <authorList>
            <person name="Lanie J.A."/>
            <person name="Ng W.-L."/>
            <person name="Kazmierczak K.M."/>
            <person name="Andrzejewski T.M."/>
            <person name="Davidsen T.M."/>
            <person name="Wayne K.J."/>
            <person name="Tettelin H."/>
            <person name="Glass J.I."/>
            <person name="Rusch D."/>
            <person name="Podicherti R."/>
            <person name="Tsui H.-C.T."/>
            <person name="Winkler M.E."/>
        </authorList>
    </citation>
    <scope>NUCLEOTIDE SEQUENCE</scope>
</reference>
<organism evidence="1">
    <name type="scientific">marine metagenome</name>
    <dbReference type="NCBI Taxonomy" id="408172"/>
    <lineage>
        <taxon>unclassified sequences</taxon>
        <taxon>metagenomes</taxon>
        <taxon>ecological metagenomes</taxon>
    </lineage>
</organism>
<feature type="non-terminal residue" evidence="1">
    <location>
        <position position="1"/>
    </location>
</feature>
<evidence type="ECO:0000313" key="1">
    <source>
        <dbReference type="EMBL" id="SVE00809.1"/>
    </source>
</evidence>
<protein>
    <submittedName>
        <fullName evidence="1">Uncharacterized protein</fullName>
    </submittedName>
</protein>
<feature type="non-terminal residue" evidence="1">
    <location>
        <position position="71"/>
    </location>
</feature>
<gene>
    <name evidence="1" type="ORF">METZ01_LOCUS453663</name>
</gene>